<dbReference type="Gene3D" id="2.120.10.30">
    <property type="entry name" value="TolB, C-terminal domain"/>
    <property type="match status" value="1"/>
</dbReference>
<evidence type="ECO:0000313" key="8">
    <source>
        <dbReference type="Proteomes" id="UP000183788"/>
    </source>
</evidence>
<reference evidence="6 8" key="1">
    <citation type="submission" date="2016-11" db="EMBL/GenBank/DDBJ databases">
        <authorList>
            <person name="Jaros S."/>
            <person name="Januszkiewicz K."/>
            <person name="Wedrychowicz H."/>
        </authorList>
    </citation>
    <scope>NUCLEOTIDE SEQUENCE [LARGE SCALE GENOMIC DNA]</scope>
    <source>
        <strain evidence="6 8">DSM 784</strain>
    </source>
</reference>
<reference evidence="7 9" key="2">
    <citation type="submission" date="2023-11" db="EMBL/GenBank/DDBJ databases">
        <title>MicrobeMod: A computational toolkit for identifying prokaryotic methylation and restriction-modification with nanopore sequencing.</title>
        <authorList>
            <person name="Crits-Christoph A."/>
            <person name="Kang S.C."/>
            <person name="Lee H."/>
            <person name="Ostrov N."/>
        </authorList>
    </citation>
    <scope>NUCLEOTIDE SEQUENCE [LARGE SCALE GENOMIC DNA]</scope>
    <source>
        <strain evidence="7 9">ATCC 23090</strain>
    </source>
</reference>
<dbReference type="PANTHER" id="PTHR35008:SF8">
    <property type="entry name" value="ALCOHOL DEHYDROGENASE CYTOCHROME C SUBUNIT"/>
    <property type="match status" value="1"/>
</dbReference>
<dbReference type="InterPro" id="IPR011042">
    <property type="entry name" value="6-blade_b-propeller_TolB-like"/>
</dbReference>
<accession>A0A1K1SEB7</accession>
<keyword evidence="2 4" id="KW-0479">Metal-binding</keyword>
<dbReference type="OrthoDB" id="9811395at2"/>
<proteinExistence type="predicted"/>
<dbReference type="GO" id="GO:0009055">
    <property type="term" value="F:electron transfer activity"/>
    <property type="evidence" value="ECO:0007669"/>
    <property type="project" value="InterPro"/>
</dbReference>
<dbReference type="STRING" id="1004.SAMN05661012_05276"/>
<evidence type="ECO:0000313" key="7">
    <source>
        <dbReference type="EMBL" id="WQG87880.1"/>
    </source>
</evidence>
<keyword evidence="9" id="KW-1185">Reference proteome</keyword>
<keyword evidence="1 4" id="KW-0349">Heme</keyword>
<dbReference type="InterPro" id="IPR009056">
    <property type="entry name" value="Cyt_c-like_dom"/>
</dbReference>
<dbReference type="Pfam" id="PF13442">
    <property type="entry name" value="Cytochrome_CBB3"/>
    <property type="match status" value="1"/>
</dbReference>
<feature type="domain" description="Cytochrome c" evidence="5">
    <location>
        <begin position="473"/>
        <end position="563"/>
    </location>
</feature>
<dbReference type="PROSITE" id="PS51007">
    <property type="entry name" value="CYTC"/>
    <property type="match status" value="1"/>
</dbReference>
<name>A0A1K1SEB7_9BACT</name>
<evidence type="ECO:0000256" key="4">
    <source>
        <dbReference type="PROSITE-ProRule" id="PRU00433"/>
    </source>
</evidence>
<dbReference type="PANTHER" id="PTHR35008">
    <property type="entry name" value="BLL4482 PROTEIN-RELATED"/>
    <property type="match status" value="1"/>
</dbReference>
<dbReference type="InterPro" id="IPR036909">
    <property type="entry name" value="Cyt_c-like_dom_sf"/>
</dbReference>
<dbReference type="Proteomes" id="UP001326715">
    <property type="component" value="Chromosome"/>
</dbReference>
<evidence type="ECO:0000313" key="9">
    <source>
        <dbReference type="Proteomes" id="UP001326715"/>
    </source>
</evidence>
<dbReference type="RefSeq" id="WP_072364325.1">
    <property type="nucleotide sequence ID" value="NZ_CP139972.1"/>
</dbReference>
<evidence type="ECO:0000313" key="6">
    <source>
        <dbReference type="EMBL" id="SFW82638.1"/>
    </source>
</evidence>
<evidence type="ECO:0000256" key="1">
    <source>
        <dbReference type="ARBA" id="ARBA00022617"/>
    </source>
</evidence>
<dbReference type="Pfam" id="PF22807">
    <property type="entry name" value="TrAA12"/>
    <property type="match status" value="1"/>
</dbReference>
<evidence type="ECO:0000256" key="2">
    <source>
        <dbReference type="ARBA" id="ARBA00022723"/>
    </source>
</evidence>
<evidence type="ECO:0000256" key="3">
    <source>
        <dbReference type="ARBA" id="ARBA00023004"/>
    </source>
</evidence>
<dbReference type="SUPFAM" id="SSF46626">
    <property type="entry name" value="Cytochrome c"/>
    <property type="match status" value="1"/>
</dbReference>
<dbReference type="SUPFAM" id="SSF50952">
    <property type="entry name" value="Soluble quinoprotein glucose dehydrogenase"/>
    <property type="match status" value="1"/>
</dbReference>
<gene>
    <name evidence="6" type="ORF">SAMN05661012_05276</name>
    <name evidence="7" type="ORF">SR876_23415</name>
</gene>
<dbReference type="Gene3D" id="1.10.760.10">
    <property type="entry name" value="Cytochrome c-like domain"/>
    <property type="match status" value="1"/>
</dbReference>
<keyword evidence="3 4" id="KW-0408">Iron</keyword>
<dbReference type="EMBL" id="FPIZ01000021">
    <property type="protein sequence ID" value="SFW82638.1"/>
    <property type="molecule type" value="Genomic_DNA"/>
</dbReference>
<dbReference type="Proteomes" id="UP000183788">
    <property type="component" value="Unassembled WGS sequence"/>
</dbReference>
<dbReference type="GO" id="GO:0046872">
    <property type="term" value="F:metal ion binding"/>
    <property type="evidence" value="ECO:0007669"/>
    <property type="project" value="UniProtKB-KW"/>
</dbReference>
<evidence type="ECO:0000259" key="5">
    <source>
        <dbReference type="PROSITE" id="PS51007"/>
    </source>
</evidence>
<dbReference type="GO" id="GO:0020037">
    <property type="term" value="F:heme binding"/>
    <property type="evidence" value="ECO:0007669"/>
    <property type="project" value="InterPro"/>
</dbReference>
<dbReference type="InterPro" id="IPR051459">
    <property type="entry name" value="Cytochrome_c-type_DH"/>
</dbReference>
<organism evidence="6 8">
    <name type="scientific">Chitinophaga sancti</name>
    <dbReference type="NCBI Taxonomy" id="1004"/>
    <lineage>
        <taxon>Bacteria</taxon>
        <taxon>Pseudomonadati</taxon>
        <taxon>Bacteroidota</taxon>
        <taxon>Chitinophagia</taxon>
        <taxon>Chitinophagales</taxon>
        <taxon>Chitinophagaceae</taxon>
        <taxon>Chitinophaga</taxon>
    </lineage>
</organism>
<sequence>MSRSLLLLLLAFSHCKSSVVHPPALPIPDPDNGGLLLPDSFAAVTVTQGIGPARHLAVNGNGDIYVKLAYNEQLEGRGGTVVLRDKNGDGKADVVAYFGDYEDEGGLPAGMNIYKGYLYFSTVKYVLRTKLSPGQLIPDAPTDTIITDTDTALFKHWHSAKPLAFDHDGHIYVPFGAPTDAAQDINTAGPAGMPGGKGLDPAPDLQKHGGIWQFDADKKGQTQDDGELYATGIRSALGLAWSPLDHTLYVAMNGMDNFHNRYPNLFSAWQAAVLPSEPLLKVTPHSNFGWPYAYYDHMQGKNILSPAYGGDGKITARADSFDVPLMGFPGHWAPMDLLFYEGNQFPERYKNGCFVAFHGSTDRAPYPQAGYIVCFVPFEKGKPTGKWEVFADGFTGTDTVFNTSDARYRPMGLATGPDGSLYIAESNKGRIWRVMYIGDKQTFNTGQLTAMEARKSRTYIKTPDPLLDMVGKASEMHGWMLYNSYCATCHQRDGKGDNNRYPALAGSPYLAGTREQLISIVLNGLKGKIVVNGKTFDGVMPAHGAFLDDQAVASIVAYIKDRFNHEETTVTAEMVKQLRGK</sequence>
<dbReference type="InterPro" id="IPR054539">
    <property type="entry name" value="Beta-prop_PDH"/>
</dbReference>
<dbReference type="InterPro" id="IPR011041">
    <property type="entry name" value="Quinoprot_gluc/sorb_DH_b-prop"/>
</dbReference>
<protein>
    <submittedName>
        <fullName evidence="7">C-type cytochrome</fullName>
    </submittedName>
    <submittedName>
        <fullName evidence="6">Glucose/arabinose dehydrogenase, beta-propeller fold</fullName>
    </submittedName>
</protein>
<dbReference type="EMBL" id="CP140154">
    <property type="protein sequence ID" value="WQG87880.1"/>
    <property type="molecule type" value="Genomic_DNA"/>
</dbReference>
<dbReference type="AlphaFoldDB" id="A0A1K1SEB7"/>